<name>E6ZQE7_SPORE</name>
<keyword evidence="1 2" id="KW-0560">Oxidoreductase</keyword>
<evidence type="ECO:0000259" key="3">
    <source>
        <dbReference type="Pfam" id="PF00389"/>
    </source>
</evidence>
<dbReference type="InterPro" id="IPR036291">
    <property type="entry name" value="NAD(P)-bd_dom_sf"/>
</dbReference>
<dbReference type="PROSITE" id="PS00671">
    <property type="entry name" value="D_2_HYDROXYACID_DH_3"/>
    <property type="match status" value="1"/>
</dbReference>
<reference evidence="5 6" key="1">
    <citation type="journal article" date="2010" name="Science">
        <title>Pathogenicity determinants in smut fungi revealed by genome comparison.</title>
        <authorList>
            <person name="Schirawski J."/>
            <person name="Mannhaupt G."/>
            <person name="Muench K."/>
            <person name="Brefort T."/>
            <person name="Schipper K."/>
            <person name="Doehlemann G."/>
            <person name="Di Stasio M."/>
            <person name="Roessel N."/>
            <person name="Mendoza-Mendoza A."/>
            <person name="Pester D."/>
            <person name="Mueller O."/>
            <person name="Winterberg B."/>
            <person name="Meyer E."/>
            <person name="Ghareeb H."/>
            <person name="Wollenberg T."/>
            <person name="Muensterkoetter M."/>
            <person name="Wong P."/>
            <person name="Walter M."/>
            <person name="Stukenbrock E."/>
            <person name="Gueldener U."/>
            <person name="Kahmann R."/>
        </authorList>
    </citation>
    <scope>NUCLEOTIDE SEQUENCE [LARGE SCALE GENOMIC DNA]</scope>
    <source>
        <strain evidence="6">SRZ2</strain>
    </source>
</reference>
<keyword evidence="5" id="KW-0670">Pyruvate</keyword>
<dbReference type="HOGENOM" id="CLU_019796_1_2_1"/>
<dbReference type="Pfam" id="PF00389">
    <property type="entry name" value="2-Hacid_dh"/>
    <property type="match status" value="1"/>
</dbReference>
<dbReference type="VEuPathDB" id="FungiDB:sr15918"/>
<dbReference type="Pfam" id="PF02826">
    <property type="entry name" value="2-Hacid_dh_C"/>
    <property type="match status" value="1"/>
</dbReference>
<sequence>MTAVAAQAATSIPRAPPKIVSVFELLPSHTLARFAREQRIHLVTPPPGLTFAELNRWFLAQLDGAHAAIVWPAVRFGAEQISAVGGGPFRVVSTFSVGTDAVDTAACRRAGIRVGYTPYIGDDAVAEYTVSMLLHHCRRMDALQGLVREGRFAESMRDVLRDPTMHCGFSPAGKTVGLYGFGRIAQKVAEKLLPFGVARIAYTSSSSRPFTAASFPRLHALRETFYPHTEIANQPDLHDLAAEADILIVLCPETASTTASVNSAVFDRMKSTAVLINVARGSIVVNADLERALRGGQIAAALLDVVQGEPHIDATHPLLAEDLRDRVMILPHAASTVVETRTAMGELTARNVLTQLGFGDELLGDKAELEKQHAWTHYAA</sequence>
<dbReference type="GO" id="GO:0030267">
    <property type="term" value="F:glyoxylate reductase (NADPH) activity"/>
    <property type="evidence" value="ECO:0007669"/>
    <property type="project" value="TreeGrafter"/>
</dbReference>
<evidence type="ECO:0000259" key="4">
    <source>
        <dbReference type="Pfam" id="PF02826"/>
    </source>
</evidence>
<dbReference type="Gene3D" id="3.40.50.720">
    <property type="entry name" value="NAD(P)-binding Rossmann-like Domain"/>
    <property type="match status" value="2"/>
</dbReference>
<dbReference type="AlphaFoldDB" id="E6ZQE7"/>
<dbReference type="InterPro" id="IPR029753">
    <property type="entry name" value="D-isomer_DH_CS"/>
</dbReference>
<gene>
    <name evidence="5" type="ORF">sr15918</name>
</gene>
<dbReference type="GO" id="GO:0051287">
    <property type="term" value="F:NAD binding"/>
    <property type="evidence" value="ECO:0007669"/>
    <property type="project" value="InterPro"/>
</dbReference>
<dbReference type="GO" id="GO:0005829">
    <property type="term" value="C:cytosol"/>
    <property type="evidence" value="ECO:0007669"/>
    <property type="project" value="TreeGrafter"/>
</dbReference>
<dbReference type="PANTHER" id="PTHR10996">
    <property type="entry name" value="2-HYDROXYACID DEHYDROGENASE-RELATED"/>
    <property type="match status" value="1"/>
</dbReference>
<keyword evidence="6" id="KW-1185">Reference proteome</keyword>
<feature type="domain" description="D-isomer specific 2-hydroxyacid dehydrogenase catalytic" evidence="3">
    <location>
        <begin position="58"/>
        <end position="354"/>
    </location>
</feature>
<accession>E6ZQE7</accession>
<evidence type="ECO:0000256" key="1">
    <source>
        <dbReference type="ARBA" id="ARBA00023002"/>
    </source>
</evidence>
<dbReference type="InterPro" id="IPR050223">
    <property type="entry name" value="D-isomer_2-hydroxyacid_DH"/>
</dbReference>
<protein>
    <submittedName>
        <fullName evidence="5">Related to glyoxylate/hydroxypyruvate reductase</fullName>
    </submittedName>
</protein>
<evidence type="ECO:0000256" key="2">
    <source>
        <dbReference type="RuleBase" id="RU003719"/>
    </source>
</evidence>
<proteinExistence type="inferred from homology"/>
<evidence type="ECO:0000313" key="6">
    <source>
        <dbReference type="Proteomes" id="UP000008867"/>
    </source>
</evidence>
<dbReference type="SUPFAM" id="SSF51735">
    <property type="entry name" value="NAD(P)-binding Rossmann-fold domains"/>
    <property type="match status" value="1"/>
</dbReference>
<evidence type="ECO:0000313" key="5">
    <source>
        <dbReference type="EMBL" id="CBQ69454.1"/>
    </source>
</evidence>
<dbReference type="OrthoDB" id="9991913at2759"/>
<dbReference type="SUPFAM" id="SSF52283">
    <property type="entry name" value="Formate/glycerate dehydrogenase catalytic domain-like"/>
    <property type="match status" value="1"/>
</dbReference>
<organism evidence="5 6">
    <name type="scientific">Sporisorium reilianum (strain SRZ2)</name>
    <name type="common">Maize head smut fungus</name>
    <dbReference type="NCBI Taxonomy" id="999809"/>
    <lineage>
        <taxon>Eukaryota</taxon>
        <taxon>Fungi</taxon>
        <taxon>Dikarya</taxon>
        <taxon>Basidiomycota</taxon>
        <taxon>Ustilaginomycotina</taxon>
        <taxon>Ustilaginomycetes</taxon>
        <taxon>Ustilaginales</taxon>
        <taxon>Ustilaginaceae</taxon>
        <taxon>Sporisorium</taxon>
    </lineage>
</organism>
<dbReference type="Proteomes" id="UP000008867">
    <property type="component" value="Chromosome 15"/>
</dbReference>
<dbReference type="InterPro" id="IPR006139">
    <property type="entry name" value="D-isomer_2_OHA_DH_cat_dom"/>
</dbReference>
<feature type="domain" description="D-isomer specific 2-hydroxyacid dehydrogenase NAD-binding" evidence="4">
    <location>
        <begin position="130"/>
        <end position="334"/>
    </location>
</feature>
<dbReference type="EMBL" id="FQ311436">
    <property type="protein sequence ID" value="CBQ69454.1"/>
    <property type="molecule type" value="Genomic_DNA"/>
</dbReference>
<comment type="similarity">
    <text evidence="2">Belongs to the D-isomer specific 2-hydroxyacid dehydrogenase family.</text>
</comment>
<dbReference type="GO" id="GO:0016618">
    <property type="term" value="F:hydroxypyruvate reductase [NAD(P)H] activity"/>
    <property type="evidence" value="ECO:0007669"/>
    <property type="project" value="TreeGrafter"/>
</dbReference>
<dbReference type="PANTHER" id="PTHR10996:SF277">
    <property type="entry name" value="GLYOXYLATE REDUCTASE_HYDROXYPYRUVATE REDUCTASE"/>
    <property type="match status" value="1"/>
</dbReference>
<dbReference type="InterPro" id="IPR006140">
    <property type="entry name" value="D-isomer_DH_NAD-bd"/>
</dbReference>
<dbReference type="eggNOG" id="KOG0069">
    <property type="taxonomic scope" value="Eukaryota"/>
</dbReference>